<reference evidence="2 3" key="1">
    <citation type="submission" date="2016-10" db="EMBL/GenBank/DDBJ databases">
        <authorList>
            <person name="de Groot N.N."/>
        </authorList>
    </citation>
    <scope>NUCLEOTIDE SEQUENCE [LARGE SCALE GENOMIC DNA]</scope>
    <source>
        <strain evidence="2 3">DSM 14858</strain>
    </source>
</reference>
<evidence type="ECO:0000313" key="2">
    <source>
        <dbReference type="EMBL" id="SEK47872.1"/>
    </source>
</evidence>
<proteinExistence type="predicted"/>
<organism evidence="2 3">
    <name type="scientific">Jannaschia helgolandensis</name>
    <dbReference type="NCBI Taxonomy" id="188906"/>
    <lineage>
        <taxon>Bacteria</taxon>
        <taxon>Pseudomonadati</taxon>
        <taxon>Pseudomonadota</taxon>
        <taxon>Alphaproteobacteria</taxon>
        <taxon>Rhodobacterales</taxon>
        <taxon>Roseobacteraceae</taxon>
        <taxon>Jannaschia</taxon>
    </lineage>
</organism>
<name>A0A1H7HEM1_9RHOB</name>
<evidence type="ECO:0000313" key="3">
    <source>
        <dbReference type="Proteomes" id="UP000199283"/>
    </source>
</evidence>
<dbReference type="InterPro" id="IPR019401">
    <property type="entry name" value="Znf_CHCC"/>
</dbReference>
<dbReference type="Gene3D" id="2.60.260.40">
    <property type="entry name" value="q5lls5 like domains"/>
    <property type="match status" value="1"/>
</dbReference>
<accession>A0A1H7HEM1</accession>
<dbReference type="RefSeq" id="WP_092759729.1">
    <property type="nucleotide sequence ID" value="NZ_CAXBJT010000025.1"/>
</dbReference>
<dbReference type="STRING" id="188906.SAMN04488526_0668"/>
<dbReference type="Pfam" id="PF10276">
    <property type="entry name" value="zf-CHCC"/>
    <property type="match status" value="1"/>
</dbReference>
<dbReference type="Proteomes" id="UP000199283">
    <property type="component" value="Unassembled WGS sequence"/>
</dbReference>
<keyword evidence="3" id="KW-1185">Reference proteome</keyword>
<protein>
    <submittedName>
        <fullName evidence="2">Uncharacterized conserved protein, contains Zn-finger domain</fullName>
    </submittedName>
</protein>
<feature type="domain" description="Zinc finger CHCC-type" evidence="1">
    <location>
        <begin position="26"/>
        <end position="59"/>
    </location>
</feature>
<dbReference type="EMBL" id="FNZQ01000001">
    <property type="protein sequence ID" value="SEK47872.1"/>
    <property type="molecule type" value="Genomic_DNA"/>
</dbReference>
<sequence length="67" mass="7117">MPTANPNPHHAVKGDAPETEIVHTARVACDGGAGGHPLVWLSIDPVLGWVECGYCDKRFVLEGDDGH</sequence>
<evidence type="ECO:0000259" key="1">
    <source>
        <dbReference type="Pfam" id="PF10276"/>
    </source>
</evidence>
<dbReference type="AlphaFoldDB" id="A0A1H7HEM1"/>
<gene>
    <name evidence="2" type="ORF">SAMN04488526_0668</name>
</gene>
<dbReference type="OrthoDB" id="7391570at2"/>